<protein>
    <submittedName>
        <fullName evidence="5">Protein Smaug</fullName>
    </submittedName>
</protein>
<dbReference type="PANTHER" id="PTHR12515">
    <property type="entry name" value="STERILE ALPHA MOTIF DOMAIN CONTAINING PROTEIN 4-RELATED"/>
    <property type="match status" value="1"/>
</dbReference>
<dbReference type="WormBase" id="SRAE_1000156500">
    <property type="protein sequence ID" value="SRP08921"/>
    <property type="gene ID" value="WBGene00258172"/>
</dbReference>
<dbReference type="CTD" id="36375667"/>
<dbReference type="AlphaFoldDB" id="A0A090L5C8"/>
<dbReference type="InterPro" id="IPR001660">
    <property type="entry name" value="SAM"/>
</dbReference>
<keyword evidence="6" id="KW-1185">Reference proteome</keyword>
<keyword evidence="2" id="KW-0963">Cytoplasm</keyword>
<dbReference type="GeneID" id="36375667"/>
<evidence type="ECO:0000313" key="8">
    <source>
        <dbReference type="WormBase" id="SRAE_1000156500"/>
    </source>
</evidence>
<evidence type="ECO:0000313" key="7">
    <source>
        <dbReference type="WBParaSite" id="SRAE_1000156500.1"/>
    </source>
</evidence>
<dbReference type="GO" id="GO:0000932">
    <property type="term" value="C:P-body"/>
    <property type="evidence" value="ECO:0007669"/>
    <property type="project" value="TreeGrafter"/>
</dbReference>
<dbReference type="InterPro" id="IPR013761">
    <property type="entry name" value="SAM/pointed_sf"/>
</dbReference>
<dbReference type="InterPro" id="IPR050897">
    <property type="entry name" value="SMAUG/VTS1_RNA-bind"/>
</dbReference>
<organism evidence="5">
    <name type="scientific">Strongyloides ratti</name>
    <name type="common">Parasitic roundworm</name>
    <dbReference type="NCBI Taxonomy" id="34506"/>
    <lineage>
        <taxon>Eukaryota</taxon>
        <taxon>Metazoa</taxon>
        <taxon>Ecdysozoa</taxon>
        <taxon>Nematoda</taxon>
        <taxon>Chromadorea</taxon>
        <taxon>Rhabditida</taxon>
        <taxon>Tylenchina</taxon>
        <taxon>Panagrolaimomorpha</taxon>
        <taxon>Strongyloidoidea</taxon>
        <taxon>Strongyloididae</taxon>
        <taxon>Strongyloides</taxon>
    </lineage>
</organism>
<dbReference type="WBParaSite" id="SRAE_1000156500.1">
    <property type="protein sequence ID" value="SRAE_1000156500.1"/>
    <property type="gene ID" value="WBGene00258172"/>
</dbReference>
<comment type="subcellular location">
    <subcellularLocation>
        <location evidence="1">Cytoplasm</location>
    </subcellularLocation>
</comment>
<dbReference type="GO" id="GO:0000289">
    <property type="term" value="P:nuclear-transcribed mRNA poly(A) tail shortening"/>
    <property type="evidence" value="ECO:0007669"/>
    <property type="project" value="TreeGrafter"/>
</dbReference>
<evidence type="ECO:0000256" key="3">
    <source>
        <dbReference type="ARBA" id="ARBA00022884"/>
    </source>
</evidence>
<evidence type="ECO:0000313" key="6">
    <source>
        <dbReference type="Proteomes" id="UP000035682"/>
    </source>
</evidence>
<dbReference type="PANTHER" id="PTHR12515:SF5">
    <property type="entry name" value="PROTEIN SMAUG"/>
    <property type="match status" value="1"/>
</dbReference>
<dbReference type="STRING" id="34506.A0A090L5C8"/>
<feature type="domain" description="SAM" evidence="4">
    <location>
        <begin position="141"/>
        <end position="204"/>
    </location>
</feature>
<dbReference type="EMBL" id="LN609528">
    <property type="protein sequence ID" value="CEF63302.1"/>
    <property type="molecule type" value="Genomic_DNA"/>
</dbReference>
<dbReference type="GO" id="GO:0003729">
    <property type="term" value="F:mRNA binding"/>
    <property type="evidence" value="ECO:0007669"/>
    <property type="project" value="TreeGrafter"/>
</dbReference>
<dbReference type="OrthoDB" id="2155283at2759"/>
<dbReference type="SMART" id="SM00454">
    <property type="entry name" value="SAM"/>
    <property type="match status" value="1"/>
</dbReference>
<accession>A0A090L5C8</accession>
<reference evidence="5 6" key="1">
    <citation type="submission" date="2014-09" db="EMBL/GenBank/DDBJ databases">
        <authorList>
            <person name="Martin A.A."/>
        </authorList>
    </citation>
    <scope>NUCLEOTIDE SEQUENCE</scope>
    <source>
        <strain evidence="6">ED321</strain>
        <strain evidence="5">ED321 Heterogonic</strain>
    </source>
</reference>
<dbReference type="Gene3D" id="1.10.150.50">
    <property type="entry name" value="Transcription Factor, Ets-1"/>
    <property type="match status" value="1"/>
</dbReference>
<keyword evidence="3" id="KW-0694">RNA-binding</keyword>
<evidence type="ECO:0000256" key="1">
    <source>
        <dbReference type="ARBA" id="ARBA00004496"/>
    </source>
</evidence>
<dbReference type="SUPFAM" id="SSF47769">
    <property type="entry name" value="SAM/Pointed domain"/>
    <property type="match status" value="1"/>
</dbReference>
<name>A0A090L5C8_STRRB</name>
<sequence length="491" mass="57467">MESCFLPHNNISSLISNPFDDIINKLPFSDNEFVLAYDYETSASGNSSDNDYGSFNLFRTSSQNSNKISLEFNHKWRELLNSDMNNICDTTYYDRNTNYIKTSKIKSYGDMINLVQELVKTFKLNENTQESEYIMSLLDKIADPPMREMAGWLKDLRLHKYTPFFLSIKYETFLALSDDMLVEVGVTIGARRKILQSVKALKERISNCYQYDKIITENDDLKSVIVFLNDLSLTPMQKYIGYDNESQNEIDGFNKSIECINSENLPGHFCRLLHKLYLLIKKINNKEVEATYDTLDIKCYQMLDSICKRIQTVNAFTINQKNLSKEWQEYFLQFLPTKGENTPPQRKVKKMIKFDSNQNNNCINMSITTLNTSNKQRYCDWKGFGNSYSKDGARYYRKNYNKKNNDISNKSSKPAFIKKSSHILYVNDGINDVEKSPFIDKYNYKNIEEAYKYTANKQKYQNPHTFKPRFTRNTMNGAVSNCRRDQNYVSY</sequence>
<dbReference type="Pfam" id="PF00536">
    <property type="entry name" value="SAM_1"/>
    <property type="match status" value="1"/>
</dbReference>
<dbReference type="RefSeq" id="XP_024502504.1">
    <property type="nucleotide sequence ID" value="XM_024648536.1"/>
</dbReference>
<evidence type="ECO:0000313" key="5">
    <source>
        <dbReference type="EMBL" id="CEF63302.1"/>
    </source>
</evidence>
<reference evidence="7" key="2">
    <citation type="submission" date="2020-12" db="UniProtKB">
        <authorList>
            <consortium name="WormBaseParasite"/>
        </authorList>
    </citation>
    <scope>IDENTIFICATION</scope>
</reference>
<evidence type="ECO:0000259" key="4">
    <source>
        <dbReference type="SMART" id="SM00454"/>
    </source>
</evidence>
<dbReference type="Proteomes" id="UP000035682">
    <property type="component" value="Unplaced"/>
</dbReference>
<proteinExistence type="predicted"/>
<evidence type="ECO:0000256" key="2">
    <source>
        <dbReference type="ARBA" id="ARBA00022490"/>
    </source>
</evidence>
<gene>
    <name evidence="5 7 8" type="ORF">SRAE_1000156500</name>
</gene>